<dbReference type="RefSeq" id="WP_027305763.1">
    <property type="nucleotide sequence ID" value="NZ_CP020867.1"/>
</dbReference>
<dbReference type="KEGG" id="ccun:CCUN_1616"/>
<name>A0A1W6BYP1_9BACT</name>
<comment type="subcellular location">
    <subcellularLocation>
        <location evidence="1">Cell inner membrane</location>
        <topology evidence="1">Multi-pass membrane protein</topology>
    </subcellularLocation>
</comment>
<dbReference type="PANTHER" id="PTHR32063:SF13">
    <property type="entry name" value="MULTIDRUG EFFLUX PUMP SUBUNIT ACRB-RELATED"/>
    <property type="match status" value="1"/>
</dbReference>
<dbReference type="PANTHER" id="PTHR32063">
    <property type="match status" value="1"/>
</dbReference>
<dbReference type="EMBL" id="CP020867">
    <property type="protein sequence ID" value="ARJ57195.1"/>
    <property type="molecule type" value="Genomic_DNA"/>
</dbReference>
<dbReference type="Proteomes" id="UP000192902">
    <property type="component" value="Chromosome"/>
</dbReference>
<dbReference type="SUPFAM" id="SSF82693">
    <property type="entry name" value="Multidrug efflux transporter AcrB pore domain, PN1, PN2, PC1 and PC2 subdomains"/>
    <property type="match status" value="3"/>
</dbReference>
<feature type="transmembrane region" description="Helical" evidence="9">
    <location>
        <begin position="969"/>
        <end position="990"/>
    </location>
</feature>
<protein>
    <submittedName>
        <fullName evidence="10">Multidrug efflux system CmeABC, inner membrane drug transporter CmeB</fullName>
    </submittedName>
</protein>
<comment type="similarity">
    <text evidence="2">Belongs to the resistance-nodulation-cell division (RND) (TC 2.A.6) family.</text>
</comment>
<evidence type="ECO:0000256" key="5">
    <source>
        <dbReference type="ARBA" id="ARBA00022519"/>
    </source>
</evidence>
<feature type="transmembrane region" description="Helical" evidence="9">
    <location>
        <begin position="472"/>
        <end position="499"/>
    </location>
</feature>
<dbReference type="GO" id="GO:0042910">
    <property type="term" value="F:xenobiotic transmembrane transporter activity"/>
    <property type="evidence" value="ECO:0007669"/>
    <property type="project" value="TreeGrafter"/>
</dbReference>
<gene>
    <name evidence="10" type="primary">cmeB</name>
    <name evidence="10" type="ORF">CCUN_1616</name>
</gene>
<evidence type="ECO:0000256" key="4">
    <source>
        <dbReference type="ARBA" id="ARBA00022475"/>
    </source>
</evidence>
<feature type="transmembrane region" description="Helical" evidence="9">
    <location>
        <begin position="393"/>
        <end position="414"/>
    </location>
</feature>
<evidence type="ECO:0000256" key="2">
    <source>
        <dbReference type="ARBA" id="ARBA00010942"/>
    </source>
</evidence>
<dbReference type="NCBIfam" id="TIGR00915">
    <property type="entry name" value="2A0602"/>
    <property type="match status" value="1"/>
</dbReference>
<evidence type="ECO:0000256" key="9">
    <source>
        <dbReference type="SAM" id="Phobius"/>
    </source>
</evidence>
<organism evidence="10 11">
    <name type="scientific">Campylobacter cuniculorum DSM 23162 = LMG 24588</name>
    <dbReference type="NCBI Taxonomy" id="1121267"/>
    <lineage>
        <taxon>Bacteria</taxon>
        <taxon>Pseudomonadati</taxon>
        <taxon>Campylobacterota</taxon>
        <taxon>Epsilonproteobacteria</taxon>
        <taxon>Campylobacterales</taxon>
        <taxon>Campylobacteraceae</taxon>
        <taxon>Campylobacter</taxon>
    </lineage>
</organism>
<keyword evidence="3" id="KW-0813">Transport</keyword>
<dbReference type="GO" id="GO:0015562">
    <property type="term" value="F:efflux transmembrane transporter activity"/>
    <property type="evidence" value="ECO:0007669"/>
    <property type="project" value="InterPro"/>
</dbReference>
<dbReference type="NCBIfam" id="NF000282">
    <property type="entry name" value="RND_permease_1"/>
    <property type="match status" value="1"/>
</dbReference>
<evidence type="ECO:0000256" key="6">
    <source>
        <dbReference type="ARBA" id="ARBA00022692"/>
    </source>
</evidence>
<feature type="transmembrane region" description="Helical" evidence="9">
    <location>
        <begin position="893"/>
        <end position="912"/>
    </location>
</feature>
<dbReference type="AlphaFoldDB" id="A0A1W6BYP1"/>
<dbReference type="Gene3D" id="3.30.70.1430">
    <property type="entry name" value="Multidrug efflux transporter AcrB pore domain"/>
    <property type="match status" value="2"/>
</dbReference>
<feature type="transmembrane region" description="Helical" evidence="9">
    <location>
        <begin position="1002"/>
        <end position="1028"/>
    </location>
</feature>
<keyword evidence="6 9" id="KW-0812">Transmembrane</keyword>
<dbReference type="InterPro" id="IPR027463">
    <property type="entry name" value="AcrB_DN_DC_subdom"/>
</dbReference>
<dbReference type="SUPFAM" id="SSF82714">
    <property type="entry name" value="Multidrug efflux transporter AcrB TolC docking domain, DN and DC subdomains"/>
    <property type="match status" value="2"/>
</dbReference>
<dbReference type="FunFam" id="3.30.70.1430:FF:000001">
    <property type="entry name" value="Efflux pump membrane transporter"/>
    <property type="match status" value="1"/>
</dbReference>
<evidence type="ECO:0000256" key="1">
    <source>
        <dbReference type="ARBA" id="ARBA00004429"/>
    </source>
</evidence>
<keyword evidence="4" id="KW-1003">Cell membrane</keyword>
<dbReference type="SUPFAM" id="SSF82866">
    <property type="entry name" value="Multidrug efflux transporter AcrB transmembrane domain"/>
    <property type="match status" value="2"/>
</dbReference>
<dbReference type="OrthoDB" id="9759330at2"/>
<dbReference type="eggNOG" id="COG0841">
    <property type="taxonomic scope" value="Bacteria"/>
</dbReference>
<dbReference type="Gene3D" id="3.30.70.1320">
    <property type="entry name" value="Multidrug efflux transporter AcrB pore domain like"/>
    <property type="match status" value="1"/>
</dbReference>
<dbReference type="FunFam" id="1.20.1640.10:FF:000001">
    <property type="entry name" value="Efflux pump membrane transporter"/>
    <property type="match status" value="1"/>
</dbReference>
<keyword evidence="5" id="KW-0997">Cell inner membrane</keyword>
<dbReference type="Gene3D" id="3.30.70.1440">
    <property type="entry name" value="Multidrug efflux transporter AcrB pore domain"/>
    <property type="match status" value="1"/>
</dbReference>
<feature type="transmembrane region" description="Helical" evidence="9">
    <location>
        <begin position="341"/>
        <end position="360"/>
    </location>
</feature>
<dbReference type="GO" id="GO:0009636">
    <property type="term" value="P:response to toxic substance"/>
    <property type="evidence" value="ECO:0007669"/>
    <property type="project" value="UniProtKB-ARBA"/>
</dbReference>
<evidence type="ECO:0000313" key="11">
    <source>
        <dbReference type="Proteomes" id="UP000192902"/>
    </source>
</evidence>
<evidence type="ECO:0000256" key="3">
    <source>
        <dbReference type="ARBA" id="ARBA00022448"/>
    </source>
</evidence>
<keyword evidence="8 9" id="KW-0472">Membrane</keyword>
<dbReference type="Pfam" id="PF00873">
    <property type="entry name" value="ACR_tran"/>
    <property type="match status" value="1"/>
</dbReference>
<dbReference type="InterPro" id="IPR004764">
    <property type="entry name" value="MdtF-like"/>
</dbReference>
<accession>A0A1W6BYP1</accession>
<evidence type="ECO:0000313" key="10">
    <source>
        <dbReference type="EMBL" id="ARJ57195.1"/>
    </source>
</evidence>
<sequence>MFSKFFIERPVFTSVIAIIISLAGMIALFSLPVEQYPSLTPPTVQVQATYTGADAQTIAKTVATPIEDAINGVDDMIYMDSTASSGSLRLTVYFNIGTDPDQATINVNNRISNATAKLPEEVRRLGVTVRKASTATLEAITLYSTDGSMDSTEVYNYIILNILDDLKRVPGVGDATAIGNKNYSMRLWLDPDLLNKFNITATDVINAVNEQNAQYATGKIGEEPVTQKSPYVYSIIMQGQLQNVSEFENIILRANDDGSFLRVKDVAEVEIGSQQYVSQGRDNGGDAVPIMINLQSGANSIQTANLVKAKMEELSKNFPEGLKYRIPYDTTIFVKDSIKEVIKTFVEALILVIIVMYMFLKNFRSTVIPMIAVPVSILGTFAGLYVLGFSINLLTLFALILAIGIVVDDAIIVVENIDRIIHEDKNISIKEAAIMSMKEITSPVISIVLVLCAVFIPVSFISGFVGEIQKQFALTLAISVTISGFIALTLTPALCALFLQRTHEAPFKFVEKFNDFFDWSTEAFTKVVRFVLNHVILFLCLFVLMILTMIFLYFKVPSSLVPTEDESVIITVTNLPAGAALHRTVEFTDAMSQDLKENPNIKDSMAMIGFDIFTNSLKENSSVMFANLTDISERSTSSFDVVNGLNRKYFMDTRAQAFFLNPPPIQGLSITGGFDMFAQNRSGKSYAQIQQDVNQLVIAARSRPELSNVRTTLDTGYPQFQLLIDRDKLKSYKLNLQDVFSTIASTIGTYYVNDFSMYGKNFQVNIRAKGDFRNTQDALKKIYVRSSNAEMIPLDAVLTLVRTSGPDDVKRFNLFPAALVQGDPGPGYTSGQAIKAIAEVAEQTLGEDYTIAWSGSAYQEVSSSSSGMISFALGLVFVFLILAAQYERWLMPLAVITAVPFAVFGSLLFTYLRGFIDVQISNDVYFQTGLLLLIGLSAKNAILIVEFAMEAHLKSGKSIFEASLEAARLRFRPIIMTSLAFGLGILPLVFATGAGSASRHSLGTGLIGGIAAASSIAIFFVPLFFYILESFNAWIDKKRGKNHA</sequence>
<keyword evidence="7 9" id="KW-1133">Transmembrane helix</keyword>
<evidence type="ECO:0000256" key="7">
    <source>
        <dbReference type="ARBA" id="ARBA00022989"/>
    </source>
</evidence>
<dbReference type="Gene3D" id="1.20.1640.10">
    <property type="entry name" value="Multidrug efflux transporter AcrB transmembrane domain"/>
    <property type="match status" value="2"/>
</dbReference>
<feature type="transmembrane region" description="Helical" evidence="9">
    <location>
        <begin position="868"/>
        <end position="886"/>
    </location>
</feature>
<feature type="transmembrane region" description="Helical" evidence="9">
    <location>
        <begin position="924"/>
        <end position="948"/>
    </location>
</feature>
<dbReference type="Gene3D" id="3.30.2090.10">
    <property type="entry name" value="Multidrug efflux transporter AcrB TolC docking domain, DN and DC subdomains"/>
    <property type="match status" value="2"/>
</dbReference>
<feature type="transmembrane region" description="Helical" evidence="9">
    <location>
        <begin position="535"/>
        <end position="554"/>
    </location>
</feature>
<dbReference type="GO" id="GO:0005886">
    <property type="term" value="C:plasma membrane"/>
    <property type="evidence" value="ECO:0007669"/>
    <property type="project" value="UniProtKB-SubCell"/>
</dbReference>
<proteinExistence type="inferred from homology"/>
<dbReference type="PRINTS" id="PR00702">
    <property type="entry name" value="ACRIFLAVINRP"/>
</dbReference>
<reference evidence="10 11" key="1">
    <citation type="submission" date="2017-04" db="EMBL/GenBank/DDBJ databases">
        <title>Complete genome sequence of the Campylobacter cuniculorum type strain LMG24588.</title>
        <authorList>
            <person name="Miller W.G."/>
            <person name="Yee E."/>
            <person name="Revez J."/>
            <person name="Bono J.L."/>
            <person name="Rossi M."/>
        </authorList>
    </citation>
    <scope>NUCLEOTIDE SEQUENCE [LARGE SCALE GENOMIC DNA]</scope>
    <source>
        <strain evidence="10 11">LMG 24588</strain>
    </source>
</reference>
<feature type="transmembrane region" description="Helical" evidence="9">
    <location>
        <begin position="367"/>
        <end position="387"/>
    </location>
</feature>
<evidence type="ECO:0000256" key="8">
    <source>
        <dbReference type="ARBA" id="ARBA00023136"/>
    </source>
</evidence>
<dbReference type="STRING" id="1121267.CCUN_1616"/>
<feature type="transmembrane region" description="Helical" evidence="9">
    <location>
        <begin position="12"/>
        <end position="33"/>
    </location>
</feature>
<feature type="transmembrane region" description="Helical" evidence="9">
    <location>
        <begin position="444"/>
        <end position="466"/>
    </location>
</feature>
<dbReference type="InterPro" id="IPR001036">
    <property type="entry name" value="Acrflvin-R"/>
</dbReference>